<dbReference type="SUPFAM" id="SSF53383">
    <property type="entry name" value="PLP-dependent transferases"/>
    <property type="match status" value="1"/>
</dbReference>
<feature type="domain" description="Aminotransferase class V" evidence="4">
    <location>
        <begin position="16"/>
        <end position="333"/>
    </location>
</feature>
<dbReference type="Gene3D" id="3.90.1150.10">
    <property type="entry name" value="Aspartate Aminotransferase, domain 1"/>
    <property type="match status" value="1"/>
</dbReference>
<sequence length="390" mass="42570">MTVNYKPGKHFLQIPGPTNVPEGVIRAMAQPVIDHRGPSFPALTKGILEKLKPVFNTTSQIFIYPSSGTGGWECALLNVLSPGDKVLAFETGHFATLWKKIAEQLDLNVLWIPGDWRHGADPSLLEEKLGEDSKHEIKAVLVVHNETSTGVTSLIPKLREAIDTVKHPALFMVDTVSSLACSEFRHDDWGVDVTVSASQKGLMLPPGLSFNAASEKALEKSKNSKSKHSYWHWDAMMEDNARGYFPYTPGTNLLYGLDEALNLLHAEGMNNVIARHARLSEATRIAVAGWGLENLCMNPEEYSNSLTAVMVPEGYDADALRKIILERFNMSLGTGLGKLKGVVFRIGHLGDFNELMLAGTLSGVEMGLSLANIPHKKGGVDAAMEFLAAQ</sequence>
<dbReference type="InterPro" id="IPR015421">
    <property type="entry name" value="PyrdxlP-dep_Trfase_major"/>
</dbReference>
<dbReference type="AlphaFoldDB" id="A0A381PF80"/>
<dbReference type="GO" id="GO:0008453">
    <property type="term" value="F:alanine-glyoxylate transaminase activity"/>
    <property type="evidence" value="ECO:0007669"/>
    <property type="project" value="TreeGrafter"/>
</dbReference>
<dbReference type="GO" id="GO:0004760">
    <property type="term" value="F:L-serine-pyruvate transaminase activity"/>
    <property type="evidence" value="ECO:0007669"/>
    <property type="project" value="TreeGrafter"/>
</dbReference>
<keyword evidence="3" id="KW-0663">Pyridoxal phosphate</keyword>
<dbReference type="InterPro" id="IPR015424">
    <property type="entry name" value="PyrdxlP-dep_Trfase"/>
</dbReference>
<dbReference type="FunFam" id="3.90.1150.10:FF:000031">
    <property type="entry name" value="Serine--glyoxylate aminotransferase"/>
    <property type="match status" value="1"/>
</dbReference>
<dbReference type="InterPro" id="IPR015422">
    <property type="entry name" value="PyrdxlP-dep_Trfase_small"/>
</dbReference>
<comment type="cofactor">
    <cofactor evidence="1">
        <name>pyridoxal 5'-phosphate</name>
        <dbReference type="ChEBI" id="CHEBI:597326"/>
    </cofactor>
</comment>
<organism evidence="5">
    <name type="scientific">marine metagenome</name>
    <dbReference type="NCBI Taxonomy" id="408172"/>
    <lineage>
        <taxon>unclassified sequences</taxon>
        <taxon>metagenomes</taxon>
        <taxon>ecological metagenomes</taxon>
    </lineage>
</organism>
<dbReference type="GO" id="GO:0005777">
    <property type="term" value="C:peroxisome"/>
    <property type="evidence" value="ECO:0007669"/>
    <property type="project" value="TreeGrafter"/>
</dbReference>
<dbReference type="Gene3D" id="3.40.640.10">
    <property type="entry name" value="Type I PLP-dependent aspartate aminotransferase-like (Major domain)"/>
    <property type="match status" value="1"/>
</dbReference>
<gene>
    <name evidence="5" type="ORF">METZ01_LOCUS18138</name>
</gene>
<evidence type="ECO:0000256" key="3">
    <source>
        <dbReference type="ARBA" id="ARBA00022898"/>
    </source>
</evidence>
<evidence type="ECO:0000313" key="5">
    <source>
        <dbReference type="EMBL" id="SUZ65284.1"/>
    </source>
</evidence>
<proteinExistence type="inferred from homology"/>
<evidence type="ECO:0000256" key="1">
    <source>
        <dbReference type="ARBA" id="ARBA00001933"/>
    </source>
</evidence>
<dbReference type="FunFam" id="3.40.640.10:FF:000054">
    <property type="entry name" value="Serine--glyoxylate aminotransferase"/>
    <property type="match status" value="1"/>
</dbReference>
<accession>A0A381PF80</accession>
<dbReference type="PIRSF" id="PIRSF000524">
    <property type="entry name" value="SPT"/>
    <property type="match status" value="1"/>
</dbReference>
<protein>
    <recommendedName>
        <fullName evidence="4">Aminotransferase class V domain-containing protein</fullName>
    </recommendedName>
</protein>
<dbReference type="Pfam" id="PF00266">
    <property type="entry name" value="Aminotran_5"/>
    <property type="match status" value="1"/>
</dbReference>
<reference evidence="5" key="1">
    <citation type="submission" date="2018-05" db="EMBL/GenBank/DDBJ databases">
        <authorList>
            <person name="Lanie J.A."/>
            <person name="Ng W.-L."/>
            <person name="Kazmierczak K.M."/>
            <person name="Andrzejewski T.M."/>
            <person name="Davidsen T.M."/>
            <person name="Wayne K.J."/>
            <person name="Tettelin H."/>
            <person name="Glass J.I."/>
            <person name="Rusch D."/>
            <person name="Podicherti R."/>
            <person name="Tsui H.-C.T."/>
            <person name="Winkler M.E."/>
        </authorList>
    </citation>
    <scope>NUCLEOTIDE SEQUENCE</scope>
</reference>
<name>A0A381PF80_9ZZZZ</name>
<dbReference type="InterPro" id="IPR000192">
    <property type="entry name" value="Aminotrans_V_dom"/>
</dbReference>
<dbReference type="PANTHER" id="PTHR21152:SF40">
    <property type="entry name" value="ALANINE--GLYOXYLATE AMINOTRANSFERASE"/>
    <property type="match status" value="1"/>
</dbReference>
<dbReference type="InterPro" id="IPR024169">
    <property type="entry name" value="SP_NH2Trfase/AEP_transaminase"/>
</dbReference>
<evidence type="ECO:0000259" key="4">
    <source>
        <dbReference type="Pfam" id="PF00266"/>
    </source>
</evidence>
<evidence type="ECO:0000256" key="2">
    <source>
        <dbReference type="ARBA" id="ARBA00009236"/>
    </source>
</evidence>
<dbReference type="GO" id="GO:0019265">
    <property type="term" value="P:glycine biosynthetic process, by transamination of glyoxylate"/>
    <property type="evidence" value="ECO:0007669"/>
    <property type="project" value="TreeGrafter"/>
</dbReference>
<dbReference type="EMBL" id="UINC01000955">
    <property type="protein sequence ID" value="SUZ65284.1"/>
    <property type="molecule type" value="Genomic_DNA"/>
</dbReference>
<dbReference type="PANTHER" id="PTHR21152">
    <property type="entry name" value="AMINOTRANSFERASE CLASS V"/>
    <property type="match status" value="1"/>
</dbReference>
<comment type="similarity">
    <text evidence="2">Belongs to the class-V pyridoxal-phosphate-dependent aminotransferase family.</text>
</comment>